<keyword evidence="2" id="KW-1185">Reference proteome</keyword>
<dbReference type="RefSeq" id="WP_093689035.1">
    <property type="nucleotide sequence ID" value="NZ_FNBU01000007.1"/>
</dbReference>
<dbReference type="OrthoDB" id="9797117at2"/>
<dbReference type="Pfam" id="PF12953">
    <property type="entry name" value="DUF3842"/>
    <property type="match status" value="1"/>
</dbReference>
<dbReference type="Proteomes" id="UP000243333">
    <property type="component" value="Unassembled WGS sequence"/>
</dbReference>
<evidence type="ECO:0008006" key="3">
    <source>
        <dbReference type="Google" id="ProtNLM"/>
    </source>
</evidence>
<dbReference type="EMBL" id="FNBU01000007">
    <property type="protein sequence ID" value="SDF32491.1"/>
    <property type="molecule type" value="Genomic_DNA"/>
</dbReference>
<dbReference type="InterPro" id="IPR024208">
    <property type="entry name" value="DUF3842"/>
</dbReference>
<reference evidence="2" key="1">
    <citation type="submission" date="2016-10" db="EMBL/GenBank/DDBJ databases">
        <authorList>
            <person name="Varghese N."/>
            <person name="Submissions S."/>
        </authorList>
    </citation>
    <scope>NUCLEOTIDE SEQUENCE [LARGE SCALE GENOMIC DNA]</scope>
    <source>
        <strain evidence="2">DSM 23256</strain>
    </source>
</reference>
<gene>
    <name evidence="1" type="ORF">SAMN05660235_01193</name>
</gene>
<proteinExistence type="predicted"/>
<evidence type="ECO:0000313" key="1">
    <source>
        <dbReference type="EMBL" id="SDF32491.1"/>
    </source>
</evidence>
<dbReference type="AlphaFoldDB" id="A0A1G7K677"/>
<name>A0A1G7K677_9FIRM</name>
<protein>
    <recommendedName>
        <fullName evidence="3">DUF3842 family protein</fullName>
    </recommendedName>
</protein>
<sequence>MRIAVVDGMGGGLGVQLVTHITSQLGDKAEVIALGTNALATNNMVRAGAARGATGENAVRVTLRKADIVVGPIGIVIPNALLGEITPGIAEAVASCDARKILIPVSQNHFDIVGLENRPLVTLIKEAAAKVCELVQEKEEV</sequence>
<dbReference type="STRING" id="1123285.SAMN05660235_01193"/>
<accession>A0A1G7K677</accession>
<organism evidence="1 2">
    <name type="scientific">Sporolituus thermophilus DSM 23256</name>
    <dbReference type="NCBI Taxonomy" id="1123285"/>
    <lineage>
        <taxon>Bacteria</taxon>
        <taxon>Bacillati</taxon>
        <taxon>Bacillota</taxon>
        <taxon>Negativicutes</taxon>
        <taxon>Selenomonadales</taxon>
        <taxon>Sporomusaceae</taxon>
        <taxon>Sporolituus</taxon>
    </lineage>
</organism>
<evidence type="ECO:0000313" key="2">
    <source>
        <dbReference type="Proteomes" id="UP000243333"/>
    </source>
</evidence>